<gene>
    <name evidence="1" type="ORF">APZ42_009458</name>
</gene>
<organism evidence="1 2">
    <name type="scientific">Daphnia magna</name>
    <dbReference type="NCBI Taxonomy" id="35525"/>
    <lineage>
        <taxon>Eukaryota</taxon>
        <taxon>Metazoa</taxon>
        <taxon>Ecdysozoa</taxon>
        <taxon>Arthropoda</taxon>
        <taxon>Crustacea</taxon>
        <taxon>Branchiopoda</taxon>
        <taxon>Diplostraca</taxon>
        <taxon>Cladocera</taxon>
        <taxon>Anomopoda</taxon>
        <taxon>Daphniidae</taxon>
        <taxon>Daphnia</taxon>
    </lineage>
</organism>
<reference evidence="1 2" key="1">
    <citation type="submission" date="2016-03" db="EMBL/GenBank/DDBJ databases">
        <title>EvidentialGene: Evidence-directed Construction of Genes on Genomes.</title>
        <authorList>
            <person name="Gilbert D.G."/>
            <person name="Choi J.-H."/>
            <person name="Mockaitis K."/>
            <person name="Colbourne J."/>
            <person name="Pfrender M."/>
        </authorList>
    </citation>
    <scope>NUCLEOTIDE SEQUENCE [LARGE SCALE GENOMIC DNA]</scope>
    <source>
        <strain evidence="1 2">Xinb3</strain>
        <tissue evidence="1">Complete organism</tissue>
    </source>
</reference>
<dbReference type="CDD" id="cd00303">
    <property type="entry name" value="retropepsin_like"/>
    <property type="match status" value="1"/>
</dbReference>
<dbReference type="EMBL" id="LRGB01025461">
    <property type="protein sequence ID" value="KZR96290.1"/>
    <property type="molecule type" value="Genomic_DNA"/>
</dbReference>
<dbReference type="Proteomes" id="UP000076858">
    <property type="component" value="Unassembled WGS sequence"/>
</dbReference>
<evidence type="ECO:0000313" key="2">
    <source>
        <dbReference type="Proteomes" id="UP000076858"/>
    </source>
</evidence>
<dbReference type="GO" id="GO:0004190">
    <property type="term" value="F:aspartic-type endopeptidase activity"/>
    <property type="evidence" value="ECO:0007669"/>
    <property type="project" value="InterPro"/>
</dbReference>
<comment type="caution">
    <text evidence="1">The sequence shown here is derived from an EMBL/GenBank/DDBJ whole genome shotgun (WGS) entry which is preliminary data.</text>
</comment>
<protein>
    <recommendedName>
        <fullName evidence="3">Peptidase A2 domain-containing protein</fullName>
    </recommendedName>
</protein>
<dbReference type="InterPro" id="IPR021109">
    <property type="entry name" value="Peptidase_aspartic_dom_sf"/>
</dbReference>
<dbReference type="OrthoDB" id="6382296at2759"/>
<evidence type="ECO:0008006" key="3">
    <source>
        <dbReference type="Google" id="ProtNLM"/>
    </source>
</evidence>
<dbReference type="Gene3D" id="2.40.70.10">
    <property type="entry name" value="Acid Proteases"/>
    <property type="match status" value="1"/>
</dbReference>
<evidence type="ECO:0000313" key="1">
    <source>
        <dbReference type="EMBL" id="KZR96290.1"/>
    </source>
</evidence>
<dbReference type="GO" id="GO:0006508">
    <property type="term" value="P:proteolysis"/>
    <property type="evidence" value="ECO:0007669"/>
    <property type="project" value="InterPro"/>
</dbReference>
<accession>A0A162BQU6</accession>
<feature type="non-terminal residue" evidence="1">
    <location>
        <position position="126"/>
    </location>
</feature>
<dbReference type="InterPro" id="IPR001969">
    <property type="entry name" value="Aspartic_peptidase_AS"/>
</dbReference>
<proteinExistence type="predicted"/>
<keyword evidence="2" id="KW-1185">Reference proteome</keyword>
<dbReference type="PROSITE" id="PS00141">
    <property type="entry name" value="ASP_PROTEASE"/>
    <property type="match status" value="1"/>
</dbReference>
<dbReference type="SUPFAM" id="SSF50630">
    <property type="entry name" value="Acid proteases"/>
    <property type="match status" value="1"/>
</dbReference>
<name>A0A162BQU6_9CRUS</name>
<dbReference type="AlphaFoldDB" id="A0A162BQU6"/>
<sequence>MAPLSGFVFFENRPALPLIKVWIEKVGEVIALVDSGASVSAVRLSVVRKFLNPSRKVNKAKLRGVDNKPVRVEGSLPLNVKWGGKLVKINHVTVLRTAPFALILGVDWIVKSNTSIVVKRGRIELV</sequence>